<accession>A0ABQ4CKT6</accession>
<dbReference type="RefSeq" id="WP_203711358.1">
    <property type="nucleotide sequence ID" value="NZ_BONE01000008.1"/>
</dbReference>
<gene>
    <name evidence="1" type="ORF">Asi02nite_14090</name>
</gene>
<name>A0ABQ4CKT6_9ACTN</name>
<evidence type="ECO:0000313" key="2">
    <source>
        <dbReference type="Proteomes" id="UP000604117"/>
    </source>
</evidence>
<comment type="caution">
    <text evidence="1">The sequence shown here is derived from an EMBL/GenBank/DDBJ whole genome shotgun (WGS) entry which is preliminary data.</text>
</comment>
<sequence>MLTARPVSAWRNRYDVALDGRPLTTWEASFWKHGGAFVLDGHRFEVRGRAWGGRSTMVDEAGAELATAARVGRKRWTVTYRDQAFEFRRRSIWSQQQDLYVGDNAVGHARRPSVWRRDVELSLPTVPLPTQVFVLGVVIAQWDAETAAAAG</sequence>
<evidence type="ECO:0008006" key="3">
    <source>
        <dbReference type="Google" id="ProtNLM"/>
    </source>
</evidence>
<organism evidence="1 2">
    <name type="scientific">Asanoa siamensis</name>
    <dbReference type="NCBI Taxonomy" id="926357"/>
    <lineage>
        <taxon>Bacteria</taxon>
        <taxon>Bacillati</taxon>
        <taxon>Actinomycetota</taxon>
        <taxon>Actinomycetes</taxon>
        <taxon>Micromonosporales</taxon>
        <taxon>Micromonosporaceae</taxon>
        <taxon>Asanoa</taxon>
    </lineage>
</organism>
<evidence type="ECO:0000313" key="1">
    <source>
        <dbReference type="EMBL" id="GIF71891.1"/>
    </source>
</evidence>
<dbReference type="EMBL" id="BONE01000008">
    <property type="protein sequence ID" value="GIF71891.1"/>
    <property type="molecule type" value="Genomic_DNA"/>
</dbReference>
<reference evidence="1 2" key="1">
    <citation type="submission" date="2021-01" db="EMBL/GenBank/DDBJ databases">
        <title>Whole genome shotgun sequence of Asanoa siamensis NBRC 107932.</title>
        <authorList>
            <person name="Komaki H."/>
            <person name="Tamura T."/>
        </authorList>
    </citation>
    <scope>NUCLEOTIDE SEQUENCE [LARGE SCALE GENOMIC DNA]</scope>
    <source>
        <strain evidence="1 2">NBRC 107932</strain>
    </source>
</reference>
<dbReference type="Proteomes" id="UP000604117">
    <property type="component" value="Unassembled WGS sequence"/>
</dbReference>
<protein>
    <recommendedName>
        <fullName evidence="3">Htaa protein</fullName>
    </recommendedName>
</protein>
<keyword evidence="2" id="KW-1185">Reference proteome</keyword>
<proteinExistence type="predicted"/>